<dbReference type="RefSeq" id="WP_108691813.1">
    <property type="nucleotide sequence ID" value="NZ_QCYH01000004.1"/>
</dbReference>
<sequence>MALFSLEKLREIADEGIARHGLRGYARKLGLDVSTMRSLRDGRDMQISKVTEIIDALGLTLVLRGGDAGAPVAARQFGPHAPAGQGDHPAPIFIAPHEKAPHPAQAEVAFQADWLAAQGWSMPHLRCITAPARCGPHNLWPGALCLLECSRDWPDTHETWAYLDGADVQVSYLDRPGPGALLISGNDPAQPTRLVTGPALDTITPLGRVVWAGVLLRK</sequence>
<accession>A0A2T7G798</accession>
<protein>
    <recommendedName>
        <fullName evidence="3">Peptidase S24/S26A/S26B/S26C domain-containing protein</fullName>
    </recommendedName>
</protein>
<reference evidence="1 2" key="1">
    <citation type="submission" date="2018-04" db="EMBL/GenBank/DDBJ databases">
        <title>Pelagivirga bohaiensis gen. nov., sp. nov., a bacterium isolated from the Bohai Sea.</title>
        <authorList>
            <person name="Ji X."/>
        </authorList>
    </citation>
    <scope>NUCLEOTIDE SEQUENCE [LARGE SCALE GENOMIC DNA]</scope>
    <source>
        <strain evidence="1 2">BH-SD19</strain>
    </source>
</reference>
<evidence type="ECO:0000313" key="2">
    <source>
        <dbReference type="Proteomes" id="UP000244446"/>
    </source>
</evidence>
<keyword evidence="2" id="KW-1185">Reference proteome</keyword>
<dbReference type="EMBL" id="QCYH01000004">
    <property type="protein sequence ID" value="PVA10300.1"/>
    <property type="molecule type" value="Genomic_DNA"/>
</dbReference>
<dbReference type="AlphaFoldDB" id="A0A2T7G798"/>
<dbReference type="OrthoDB" id="528805at2"/>
<gene>
    <name evidence="1" type="ORF">DC366_08630</name>
</gene>
<evidence type="ECO:0000313" key="1">
    <source>
        <dbReference type="EMBL" id="PVA10300.1"/>
    </source>
</evidence>
<evidence type="ECO:0008006" key="3">
    <source>
        <dbReference type="Google" id="ProtNLM"/>
    </source>
</evidence>
<comment type="caution">
    <text evidence="1">The sequence shown here is derived from an EMBL/GenBank/DDBJ whole genome shotgun (WGS) entry which is preliminary data.</text>
</comment>
<proteinExistence type="predicted"/>
<name>A0A2T7G798_9RHOB</name>
<dbReference type="Proteomes" id="UP000244446">
    <property type="component" value="Unassembled WGS sequence"/>
</dbReference>
<organism evidence="1 2">
    <name type="scientific">Pelagivirga sediminicola</name>
    <dbReference type="NCBI Taxonomy" id="2170575"/>
    <lineage>
        <taxon>Bacteria</taxon>
        <taxon>Pseudomonadati</taxon>
        <taxon>Pseudomonadota</taxon>
        <taxon>Alphaproteobacteria</taxon>
        <taxon>Rhodobacterales</taxon>
        <taxon>Paracoccaceae</taxon>
        <taxon>Pelagivirga</taxon>
    </lineage>
</organism>